<feature type="domain" description="PAC" evidence="1">
    <location>
        <begin position="104"/>
        <end position="165"/>
    </location>
</feature>
<dbReference type="SUPFAM" id="SSF55073">
    <property type="entry name" value="Nucleotide cyclase"/>
    <property type="match status" value="1"/>
</dbReference>
<dbReference type="SUPFAM" id="SSF55785">
    <property type="entry name" value="PYP-like sensor domain (PAS domain)"/>
    <property type="match status" value="1"/>
</dbReference>
<dbReference type="InterPro" id="IPR035965">
    <property type="entry name" value="PAS-like_dom_sf"/>
</dbReference>
<dbReference type="PANTHER" id="PTHR45138">
    <property type="entry name" value="REGULATORY COMPONENTS OF SENSORY TRANSDUCTION SYSTEM"/>
    <property type="match status" value="1"/>
</dbReference>
<protein>
    <submittedName>
        <fullName evidence="3">Diguanylate cyclase (GGDEF)-like protein</fullName>
    </submittedName>
</protein>
<reference evidence="3 4" key="1">
    <citation type="submission" date="2023-07" db="EMBL/GenBank/DDBJ databases">
        <title>Genomic Encyclopedia of Type Strains, Phase IV (KMG-IV): sequencing the most valuable type-strain genomes for metagenomic binning, comparative biology and taxonomic classification.</title>
        <authorList>
            <person name="Goeker M."/>
        </authorList>
    </citation>
    <scope>NUCLEOTIDE SEQUENCE [LARGE SCALE GENOMIC DNA]</scope>
    <source>
        <strain evidence="3 4">DSM 16980</strain>
    </source>
</reference>
<accession>A0ABT9YAK4</accession>
<dbReference type="InterPro" id="IPR013656">
    <property type="entry name" value="PAS_4"/>
</dbReference>
<sequence length="335" mass="37735">MLRVIRKYYNRLITFSNKLLKAGDWMVSLGADKYKNKKNLIEVGGEIITLEQLFAAIPVSVVLVDRKGDHILNSQALVAVNNPKVQDLAGRKVSEMSPEGAQNIERDFKLFDQNKTVPTHELVINDKIYKVSVTPLRNESGYAFAELVVLTDITENKDTEHKLAELNKKLKYLASRDGLTNLLNKSSYCQICNKLINLARRENTPFSVMFIDIDYFKKVNDTYGHAVGDIVLKRVAECIVENCRKSDIVGRVGGEEIAVYLPQTDCYGAVALAEKIRTYIEQSKFDAEEIIVTVTVSIGISANKPHHKTIEDIKKDADAAMYMAKSNGRNRIEYL</sequence>
<dbReference type="InterPro" id="IPR050469">
    <property type="entry name" value="Diguanylate_Cyclase"/>
</dbReference>
<dbReference type="RefSeq" id="WP_307224340.1">
    <property type="nucleotide sequence ID" value="NZ_JAUSUE010000013.1"/>
</dbReference>
<dbReference type="Gene3D" id="3.30.70.270">
    <property type="match status" value="1"/>
</dbReference>
<organism evidence="3 4">
    <name type="scientific">Pectinatus haikarae</name>
    <dbReference type="NCBI Taxonomy" id="349096"/>
    <lineage>
        <taxon>Bacteria</taxon>
        <taxon>Bacillati</taxon>
        <taxon>Bacillota</taxon>
        <taxon>Negativicutes</taxon>
        <taxon>Selenomonadales</taxon>
        <taxon>Selenomonadaceae</taxon>
        <taxon>Pectinatus</taxon>
    </lineage>
</organism>
<evidence type="ECO:0000259" key="1">
    <source>
        <dbReference type="PROSITE" id="PS50113"/>
    </source>
</evidence>
<comment type="caution">
    <text evidence="3">The sequence shown here is derived from an EMBL/GenBank/DDBJ whole genome shotgun (WGS) entry which is preliminary data.</text>
</comment>
<dbReference type="PROSITE" id="PS50113">
    <property type="entry name" value="PAC"/>
    <property type="match status" value="1"/>
</dbReference>
<proteinExistence type="predicted"/>
<dbReference type="InterPro" id="IPR043128">
    <property type="entry name" value="Rev_trsase/Diguanyl_cyclase"/>
</dbReference>
<evidence type="ECO:0000259" key="2">
    <source>
        <dbReference type="PROSITE" id="PS50887"/>
    </source>
</evidence>
<dbReference type="Proteomes" id="UP001239167">
    <property type="component" value="Unassembled WGS sequence"/>
</dbReference>
<dbReference type="InterPro" id="IPR000160">
    <property type="entry name" value="GGDEF_dom"/>
</dbReference>
<dbReference type="Gene3D" id="3.30.450.20">
    <property type="entry name" value="PAS domain"/>
    <property type="match status" value="1"/>
</dbReference>
<dbReference type="Pfam" id="PF08448">
    <property type="entry name" value="PAS_4"/>
    <property type="match status" value="1"/>
</dbReference>
<dbReference type="SMART" id="SM00267">
    <property type="entry name" value="GGDEF"/>
    <property type="match status" value="1"/>
</dbReference>
<keyword evidence="4" id="KW-1185">Reference proteome</keyword>
<dbReference type="NCBIfam" id="TIGR00254">
    <property type="entry name" value="GGDEF"/>
    <property type="match status" value="1"/>
</dbReference>
<dbReference type="InterPro" id="IPR029787">
    <property type="entry name" value="Nucleotide_cyclase"/>
</dbReference>
<name>A0ABT9YAK4_9FIRM</name>
<dbReference type="PROSITE" id="PS50887">
    <property type="entry name" value="GGDEF"/>
    <property type="match status" value="1"/>
</dbReference>
<dbReference type="InterPro" id="IPR000700">
    <property type="entry name" value="PAS-assoc_C"/>
</dbReference>
<dbReference type="EMBL" id="JAUSUE010000013">
    <property type="protein sequence ID" value="MDQ0204134.1"/>
    <property type="molecule type" value="Genomic_DNA"/>
</dbReference>
<dbReference type="PANTHER" id="PTHR45138:SF9">
    <property type="entry name" value="DIGUANYLATE CYCLASE DGCM-RELATED"/>
    <property type="match status" value="1"/>
</dbReference>
<feature type="domain" description="GGDEF" evidence="2">
    <location>
        <begin position="204"/>
        <end position="335"/>
    </location>
</feature>
<evidence type="ECO:0000313" key="4">
    <source>
        <dbReference type="Proteomes" id="UP001239167"/>
    </source>
</evidence>
<evidence type="ECO:0000313" key="3">
    <source>
        <dbReference type="EMBL" id="MDQ0204134.1"/>
    </source>
</evidence>
<dbReference type="Pfam" id="PF00990">
    <property type="entry name" value="GGDEF"/>
    <property type="match status" value="1"/>
</dbReference>
<dbReference type="CDD" id="cd01949">
    <property type="entry name" value="GGDEF"/>
    <property type="match status" value="1"/>
</dbReference>
<gene>
    <name evidence="3" type="ORF">J2S01_001859</name>
</gene>